<gene>
    <name evidence="4" type="ORF">SAMN04487995_3324</name>
</gene>
<reference evidence="4 5" key="1">
    <citation type="submission" date="2016-10" db="EMBL/GenBank/DDBJ databases">
        <authorList>
            <person name="de Groot N.N."/>
        </authorList>
    </citation>
    <scope>NUCLEOTIDE SEQUENCE [LARGE SCALE GENOMIC DNA]</scope>
    <source>
        <strain evidence="4 5">DSM 19938</strain>
    </source>
</reference>
<feature type="signal peptide" evidence="2">
    <location>
        <begin position="1"/>
        <end position="22"/>
    </location>
</feature>
<evidence type="ECO:0000256" key="2">
    <source>
        <dbReference type="SAM" id="SignalP"/>
    </source>
</evidence>
<dbReference type="InterPro" id="IPR003961">
    <property type="entry name" value="FN3_dom"/>
</dbReference>
<name>A0A1H6W507_9BACT</name>
<feature type="domain" description="Fibronectin type-III" evidence="3">
    <location>
        <begin position="491"/>
        <end position="582"/>
    </location>
</feature>
<dbReference type="Pfam" id="PF03629">
    <property type="entry name" value="SASA"/>
    <property type="match status" value="1"/>
</dbReference>
<dbReference type="AlphaFoldDB" id="A0A1H6W507"/>
<dbReference type="Pfam" id="PF18962">
    <property type="entry name" value="Por_Secre_tail"/>
    <property type="match status" value="1"/>
</dbReference>
<dbReference type="RefSeq" id="WP_090336957.1">
    <property type="nucleotide sequence ID" value="NZ_FNXY01000005.1"/>
</dbReference>
<dbReference type="Proteomes" id="UP000199532">
    <property type="component" value="Unassembled WGS sequence"/>
</dbReference>
<evidence type="ECO:0000259" key="3">
    <source>
        <dbReference type="PROSITE" id="PS50853"/>
    </source>
</evidence>
<dbReference type="SUPFAM" id="SSF49265">
    <property type="entry name" value="Fibronectin type III"/>
    <property type="match status" value="1"/>
</dbReference>
<organism evidence="4 5">
    <name type="scientific">Dyadobacter koreensis</name>
    <dbReference type="NCBI Taxonomy" id="408657"/>
    <lineage>
        <taxon>Bacteria</taxon>
        <taxon>Pseudomonadati</taxon>
        <taxon>Bacteroidota</taxon>
        <taxon>Cytophagia</taxon>
        <taxon>Cytophagales</taxon>
        <taxon>Spirosomataceae</taxon>
        <taxon>Dyadobacter</taxon>
    </lineage>
</organism>
<dbReference type="OrthoDB" id="926075at2"/>
<dbReference type="PROSITE" id="PS50853">
    <property type="entry name" value="FN3"/>
    <property type="match status" value="1"/>
</dbReference>
<dbReference type="InterPro" id="IPR026444">
    <property type="entry name" value="Secre_tail"/>
</dbReference>
<dbReference type="SUPFAM" id="SSF52266">
    <property type="entry name" value="SGNH hydrolase"/>
    <property type="match status" value="1"/>
</dbReference>
<dbReference type="Gene3D" id="3.40.50.1110">
    <property type="entry name" value="SGNH hydrolase"/>
    <property type="match status" value="1"/>
</dbReference>
<dbReference type="NCBIfam" id="TIGR04183">
    <property type="entry name" value="Por_Secre_tail"/>
    <property type="match status" value="1"/>
</dbReference>
<evidence type="ECO:0000313" key="5">
    <source>
        <dbReference type="Proteomes" id="UP000199532"/>
    </source>
</evidence>
<dbReference type="InterPro" id="IPR036116">
    <property type="entry name" value="FN3_sf"/>
</dbReference>
<proteinExistence type="predicted"/>
<dbReference type="CDD" id="cd00063">
    <property type="entry name" value="FN3"/>
    <property type="match status" value="1"/>
</dbReference>
<dbReference type="InterPro" id="IPR013783">
    <property type="entry name" value="Ig-like_fold"/>
</dbReference>
<feature type="chain" id="PRO_5011451310" evidence="2">
    <location>
        <begin position="23"/>
        <end position="666"/>
    </location>
</feature>
<evidence type="ECO:0000313" key="4">
    <source>
        <dbReference type="EMBL" id="SEJ12111.1"/>
    </source>
</evidence>
<dbReference type="Gene3D" id="2.60.40.10">
    <property type="entry name" value="Immunoglobulins"/>
    <property type="match status" value="1"/>
</dbReference>
<sequence>MKKNLLLSFLFLLAIGLYRTDAQTIGVAAFDKLPANKQLFARDKNKEADITISGKIQSSGYAYVSVVKYRNKTKIGYQKGALAYSGSTAPFSLTSKIKAELAEYAFEVYACKSSTDSALIVRRDDVVAGDFYIIYGQSNAVAWEVDYMYRNEFCRTFGSLGNGNGWDLSNEITPRVGIFGIEFQRRVAEKYKIPTCVINGALAGASILDLTNRNPNNHADASTGYGILLNYAQQTGLLPNLKGIFYWQGEAEAASDDPSVWAPRFDKLMANLQEDYPMIEKMYVFQLPLFGGGAYDDRIGAFREQQRLLNKKYPIIQPYAALGAPDWNGFHYGLNGYLQVGRDLAEMAGFYHYGEKEKATSPSFQKAFYSTPNRDEITMVFEDYQQMVYPNDTLNANIEGSQEPFSTYSVKDFFYLNKEWQKLKAGRAEANRIIVSLKTVGNDTLIKYLPSKYHYSGLVTAPWVYIGPFLKNTRGFRAFAFHHNTINPYFDLGTLTLTGSEPKNNIVLNWNKLPNVTGYILERLHGKDSLQTHEIVYLSKDQTEYTDPSAKKGEEYRYQIRGYTDKSESPIAYLKLIKGSDDVVDEAIAKINVYPNPTIDVINIVSASDKIDQVDIFSSSGVRMETRIYPGNEWVTLHTNKLSTGTYIVKVHSGEKSTTHRVLVVK</sequence>
<dbReference type="GO" id="GO:0016788">
    <property type="term" value="F:hydrolase activity, acting on ester bonds"/>
    <property type="evidence" value="ECO:0007669"/>
    <property type="project" value="UniProtKB-ARBA"/>
</dbReference>
<protein>
    <submittedName>
        <fullName evidence="4">Por secretion system C-terminal sorting domain-containing protein</fullName>
    </submittedName>
</protein>
<keyword evidence="5" id="KW-1185">Reference proteome</keyword>
<evidence type="ECO:0000256" key="1">
    <source>
        <dbReference type="ARBA" id="ARBA00022801"/>
    </source>
</evidence>
<dbReference type="InterPro" id="IPR005181">
    <property type="entry name" value="SASA"/>
</dbReference>
<dbReference type="InterPro" id="IPR036514">
    <property type="entry name" value="SGNH_hydro_sf"/>
</dbReference>
<keyword evidence="2" id="KW-0732">Signal</keyword>
<accession>A0A1H6W507</accession>
<keyword evidence="1" id="KW-0378">Hydrolase</keyword>
<dbReference type="STRING" id="408657.SAMN04487995_3324"/>
<dbReference type="EMBL" id="FNXY01000005">
    <property type="protein sequence ID" value="SEJ12111.1"/>
    <property type="molecule type" value="Genomic_DNA"/>
</dbReference>